<dbReference type="PANTHER" id="PTHR43649:SF12">
    <property type="entry name" value="DIACETYLCHITOBIOSE BINDING PROTEIN DASA"/>
    <property type="match status" value="1"/>
</dbReference>
<dbReference type="EMBL" id="CP040817">
    <property type="protein sequence ID" value="QYM93092.1"/>
    <property type="molecule type" value="Genomic_DNA"/>
</dbReference>
<feature type="chain" id="PRO_5042285304" evidence="3">
    <location>
        <begin position="24"/>
        <end position="414"/>
    </location>
</feature>
<sequence>MKKKTVIAVLAGAMTLACSSLQAAELTIMWYETDKNESTVLKQLLNEYTQQHPQTTFNLQLVPYDNVIQKFRQYAASGSGMPDISKTSSMEAVIRPYLVDFNQYFGKDYLNQYIKGWADGARLGDKAIAAPLYVTSTGLLLNADAFKKAGVALPDVQTGWTWEEFLPKIKEVAQKAHVRYPLVWDVSASRWIIHEYHYGNHVFSTEPPYKVVMDKQKAAKTLADFVKIADDYMPRGQWSGSSSDNPKELFIGGQAVAWMTGSWQLSSLAQRAKFDWRAGYTPRGTVKSSVYGGEYVVAFNTSKHLDESTSVIKWLTSPDVLKRLSVPIGMIPATLSDEPVKYEDPKISQAMALMQHELVESPAYAAADQANEAMQFVWAPMKDAVMQAVTHQITPEQAIEKIMKAAQDGLGASQ</sequence>
<comment type="similarity">
    <text evidence="2">Belongs to the bacterial solute-binding protein 1 family.</text>
</comment>
<evidence type="ECO:0000313" key="7">
    <source>
        <dbReference type="Proteomes" id="UP000824976"/>
    </source>
</evidence>
<proteinExistence type="inferred from homology"/>
<dbReference type="Pfam" id="PF13416">
    <property type="entry name" value="SBP_bac_8"/>
    <property type="match status" value="1"/>
</dbReference>
<dbReference type="GO" id="GO:0042597">
    <property type="term" value="C:periplasmic space"/>
    <property type="evidence" value="ECO:0007669"/>
    <property type="project" value="UniProtKB-SubCell"/>
</dbReference>
<dbReference type="AlphaFoldDB" id="A0AAE6Z2A5"/>
<gene>
    <name evidence="4" type="ORF">DWG24_20720</name>
    <name evidence="5" type="ORF">FGI21_15070</name>
</gene>
<dbReference type="Proteomes" id="UP000824976">
    <property type="component" value="Chromosome"/>
</dbReference>
<reference evidence="5 7" key="2">
    <citation type="submission" date="2019-06" db="EMBL/GenBank/DDBJ databases">
        <title>Complete genome of Dickeya zeae PL65.</title>
        <authorList>
            <person name="Boluk G."/>
            <person name="Arif M."/>
        </authorList>
    </citation>
    <scope>NUCLEOTIDE SEQUENCE [LARGE SCALE GENOMIC DNA]</scope>
    <source>
        <strain evidence="5 7">PL65</strain>
    </source>
</reference>
<evidence type="ECO:0000256" key="1">
    <source>
        <dbReference type="ARBA" id="ARBA00004418"/>
    </source>
</evidence>
<dbReference type="Gene3D" id="3.40.190.10">
    <property type="entry name" value="Periplasmic binding protein-like II"/>
    <property type="match status" value="1"/>
</dbReference>
<dbReference type="PROSITE" id="PS51257">
    <property type="entry name" value="PROKAR_LIPOPROTEIN"/>
    <property type="match status" value="1"/>
</dbReference>
<dbReference type="SUPFAM" id="SSF53850">
    <property type="entry name" value="Periplasmic binding protein-like II"/>
    <property type="match status" value="1"/>
</dbReference>
<dbReference type="InterPro" id="IPR006059">
    <property type="entry name" value="SBP"/>
</dbReference>
<protein>
    <submittedName>
        <fullName evidence="4">Extracellular solute-binding protein</fullName>
    </submittedName>
</protein>
<accession>A0AAE6Z2A5</accession>
<dbReference type="InterPro" id="IPR050490">
    <property type="entry name" value="Bact_solute-bd_prot1"/>
</dbReference>
<reference evidence="4 6" key="1">
    <citation type="submission" date="2018-11" db="EMBL/GenBank/DDBJ databases">
        <title>Complete genome sequence of Dickeya zeae strain CE1 infecting Canna edulis Ker-Gawl. in China.</title>
        <authorList>
            <person name="Zhang J."/>
            <person name="Lin B."/>
            <person name="Shen H."/>
            <person name="Jiang S."/>
            <person name="Pu X."/>
            <person name="Sun D."/>
        </authorList>
    </citation>
    <scope>NUCLEOTIDE SEQUENCE [LARGE SCALE GENOMIC DNA]</scope>
    <source>
        <strain evidence="4 6">CE1</strain>
    </source>
</reference>
<dbReference type="GeneID" id="55486941"/>
<name>A0AAE6Z2A5_9GAMM</name>
<comment type="subcellular location">
    <subcellularLocation>
        <location evidence="1">Periplasm</location>
    </subcellularLocation>
</comment>
<dbReference type="GO" id="GO:0030313">
    <property type="term" value="C:cell envelope"/>
    <property type="evidence" value="ECO:0007669"/>
    <property type="project" value="UniProtKB-ARBA"/>
</dbReference>
<keyword evidence="7" id="KW-1185">Reference proteome</keyword>
<dbReference type="EMBL" id="CP033622">
    <property type="protein sequence ID" value="QIZ52991.1"/>
    <property type="molecule type" value="Genomic_DNA"/>
</dbReference>
<dbReference type="RefSeq" id="WP_013320043.1">
    <property type="nucleotide sequence ID" value="NZ_CP033622.1"/>
</dbReference>
<evidence type="ECO:0000313" key="4">
    <source>
        <dbReference type="EMBL" id="QIZ52991.1"/>
    </source>
</evidence>
<evidence type="ECO:0000313" key="5">
    <source>
        <dbReference type="EMBL" id="QYM93092.1"/>
    </source>
</evidence>
<feature type="signal peptide" evidence="3">
    <location>
        <begin position="1"/>
        <end position="23"/>
    </location>
</feature>
<evidence type="ECO:0000256" key="3">
    <source>
        <dbReference type="SAM" id="SignalP"/>
    </source>
</evidence>
<dbReference type="Proteomes" id="UP000500801">
    <property type="component" value="Chromosome"/>
</dbReference>
<evidence type="ECO:0000256" key="2">
    <source>
        <dbReference type="ARBA" id="ARBA00008520"/>
    </source>
</evidence>
<keyword evidence="3" id="KW-0732">Signal</keyword>
<dbReference type="PANTHER" id="PTHR43649">
    <property type="entry name" value="ARABINOSE-BINDING PROTEIN-RELATED"/>
    <property type="match status" value="1"/>
</dbReference>
<evidence type="ECO:0000313" key="6">
    <source>
        <dbReference type="Proteomes" id="UP000500801"/>
    </source>
</evidence>
<organism evidence="4 6">
    <name type="scientific">Dickeya zeae</name>
    <dbReference type="NCBI Taxonomy" id="204042"/>
    <lineage>
        <taxon>Bacteria</taxon>
        <taxon>Pseudomonadati</taxon>
        <taxon>Pseudomonadota</taxon>
        <taxon>Gammaproteobacteria</taxon>
        <taxon>Enterobacterales</taxon>
        <taxon>Pectobacteriaceae</taxon>
        <taxon>Dickeya</taxon>
    </lineage>
</organism>